<comment type="caution">
    <text evidence="1">The sequence shown here is derived from an EMBL/GenBank/DDBJ whole genome shotgun (WGS) entry which is preliminary data.</text>
</comment>
<keyword evidence="2" id="KW-1185">Reference proteome</keyword>
<evidence type="ECO:0000313" key="2">
    <source>
        <dbReference type="Proteomes" id="UP000887013"/>
    </source>
</evidence>
<reference evidence="1" key="1">
    <citation type="submission" date="2020-08" db="EMBL/GenBank/DDBJ databases">
        <title>Multicomponent nature underlies the extraordinary mechanical properties of spider dragline silk.</title>
        <authorList>
            <person name="Kono N."/>
            <person name="Nakamura H."/>
            <person name="Mori M."/>
            <person name="Yoshida Y."/>
            <person name="Ohtoshi R."/>
            <person name="Malay A.D."/>
            <person name="Moran D.A.P."/>
            <person name="Tomita M."/>
            <person name="Numata K."/>
            <person name="Arakawa K."/>
        </authorList>
    </citation>
    <scope>NUCLEOTIDE SEQUENCE</scope>
</reference>
<dbReference type="EMBL" id="BMAW01069391">
    <property type="protein sequence ID" value="GFT68785.1"/>
    <property type="molecule type" value="Genomic_DNA"/>
</dbReference>
<organism evidence="1 2">
    <name type="scientific">Nephila pilipes</name>
    <name type="common">Giant wood spider</name>
    <name type="synonym">Nephila maculata</name>
    <dbReference type="NCBI Taxonomy" id="299642"/>
    <lineage>
        <taxon>Eukaryota</taxon>
        <taxon>Metazoa</taxon>
        <taxon>Ecdysozoa</taxon>
        <taxon>Arthropoda</taxon>
        <taxon>Chelicerata</taxon>
        <taxon>Arachnida</taxon>
        <taxon>Araneae</taxon>
        <taxon>Araneomorphae</taxon>
        <taxon>Entelegynae</taxon>
        <taxon>Araneoidea</taxon>
        <taxon>Nephilidae</taxon>
        <taxon>Nephila</taxon>
    </lineage>
</organism>
<protein>
    <submittedName>
        <fullName evidence="1">Uncharacterized protein</fullName>
    </submittedName>
</protein>
<dbReference type="AlphaFoldDB" id="A0A8X6PFT7"/>
<gene>
    <name evidence="1" type="ORF">NPIL_181731</name>
</gene>
<accession>A0A8X6PFT7</accession>
<proteinExistence type="predicted"/>
<name>A0A8X6PFT7_NEPPI</name>
<evidence type="ECO:0000313" key="1">
    <source>
        <dbReference type="EMBL" id="GFT68785.1"/>
    </source>
</evidence>
<sequence length="105" mass="12810">MKIENNFLGELESIGIKHEDFKNSEENQALKTFNRTTIFQNDCYEVQLPWKREWRDLTVTLLKKKQRLQSLQNRLRRTPNMYSEYSEIIKIYLKQIIIERGEETR</sequence>
<dbReference type="Proteomes" id="UP000887013">
    <property type="component" value="Unassembled WGS sequence"/>
</dbReference>